<protein>
    <recommendedName>
        <fullName evidence="6">Nucleoid occlusion factor SlmA</fullName>
    </recommendedName>
</protein>
<dbReference type="GO" id="GO:0043590">
    <property type="term" value="C:bacterial nucleoid"/>
    <property type="evidence" value="ECO:0007669"/>
    <property type="project" value="UniProtKB-UniRule"/>
</dbReference>
<dbReference type="SUPFAM" id="SSF48498">
    <property type="entry name" value="Tetracyclin repressor-like, C-terminal domain"/>
    <property type="match status" value="1"/>
</dbReference>
<keyword evidence="3" id="KW-0175">Coiled coil</keyword>
<comment type="subunit">
    <text evidence="6">Homodimer. Interacts with FtsZ.</text>
</comment>
<dbReference type="AlphaFoldDB" id="A0A4R6UQB5"/>
<reference evidence="9 10" key="1">
    <citation type="submission" date="2019-03" db="EMBL/GenBank/DDBJ databases">
        <title>Genomic Encyclopedia of Type Strains, Phase IV (KMG-IV): sequencing the most valuable type-strain genomes for metagenomic binning, comparative biology and taxonomic classification.</title>
        <authorList>
            <person name="Goeker M."/>
        </authorList>
    </citation>
    <scope>NUCLEOTIDE SEQUENCE [LARGE SCALE GENOMIC DNA]</scope>
    <source>
        <strain evidence="9 10">DSM 103792</strain>
    </source>
</reference>
<keyword evidence="2 6" id="KW-0132">Cell division</keyword>
<comment type="subcellular location">
    <subcellularLocation>
        <location evidence="6">Cytoplasm</location>
        <location evidence="6">Nucleoid</location>
    </subcellularLocation>
</comment>
<evidence type="ECO:0000313" key="9">
    <source>
        <dbReference type="EMBL" id="TDQ49438.1"/>
    </source>
</evidence>
<dbReference type="RefSeq" id="WP_133589034.1">
    <property type="nucleotide sequence ID" value="NZ_CP037953.1"/>
</dbReference>
<evidence type="ECO:0000313" key="10">
    <source>
        <dbReference type="Proteomes" id="UP000295375"/>
    </source>
</evidence>
<evidence type="ECO:0000256" key="5">
    <source>
        <dbReference type="ARBA" id="ARBA00023306"/>
    </source>
</evidence>
<evidence type="ECO:0000256" key="3">
    <source>
        <dbReference type="ARBA" id="ARBA00023054"/>
    </source>
</evidence>
<dbReference type="PANTHER" id="PTHR30055:SF183">
    <property type="entry name" value="NUCLEOID OCCLUSION FACTOR SLMA"/>
    <property type="match status" value="1"/>
</dbReference>
<dbReference type="InterPro" id="IPR023769">
    <property type="entry name" value="NO_SlmA"/>
</dbReference>
<gene>
    <name evidence="6" type="primary">slmA</name>
    <name evidence="9" type="ORF">EV696_104143</name>
</gene>
<evidence type="ECO:0000256" key="4">
    <source>
        <dbReference type="ARBA" id="ARBA00023125"/>
    </source>
</evidence>
<dbReference type="GO" id="GO:0003700">
    <property type="term" value="F:DNA-binding transcription factor activity"/>
    <property type="evidence" value="ECO:0007669"/>
    <property type="project" value="TreeGrafter"/>
</dbReference>
<dbReference type="GO" id="GO:0010974">
    <property type="term" value="P:negative regulation of division septum assembly"/>
    <property type="evidence" value="ECO:0007669"/>
    <property type="project" value="InterPro"/>
</dbReference>
<dbReference type="PROSITE" id="PS50977">
    <property type="entry name" value="HTH_TETR_2"/>
    <property type="match status" value="1"/>
</dbReference>
<feature type="DNA-binding region" description="H-T-H motif" evidence="7">
    <location>
        <begin position="30"/>
        <end position="49"/>
    </location>
</feature>
<dbReference type="InterPro" id="IPR036271">
    <property type="entry name" value="Tet_transcr_reg_TetR-rel_C_sf"/>
</dbReference>
<evidence type="ECO:0000256" key="6">
    <source>
        <dbReference type="HAMAP-Rule" id="MF_01839"/>
    </source>
</evidence>
<comment type="caution">
    <text evidence="9">The sequence shown here is derived from an EMBL/GenBank/DDBJ whole genome shotgun (WGS) entry which is preliminary data.</text>
</comment>
<proteinExistence type="inferred from homology"/>
<dbReference type="HAMAP" id="MF_01839">
    <property type="entry name" value="NO_factor_SlmA"/>
    <property type="match status" value="1"/>
</dbReference>
<dbReference type="Proteomes" id="UP000295375">
    <property type="component" value="Unassembled WGS sequence"/>
</dbReference>
<dbReference type="InterPro" id="IPR054580">
    <property type="entry name" value="SlmA-like_C"/>
</dbReference>
<evidence type="ECO:0000256" key="1">
    <source>
        <dbReference type="ARBA" id="ARBA00022490"/>
    </source>
</evidence>
<dbReference type="PANTHER" id="PTHR30055">
    <property type="entry name" value="HTH-TYPE TRANSCRIPTIONAL REGULATOR RUTR"/>
    <property type="match status" value="1"/>
</dbReference>
<evidence type="ECO:0000256" key="7">
    <source>
        <dbReference type="PROSITE-ProRule" id="PRU00335"/>
    </source>
</evidence>
<dbReference type="GO" id="GO:0005737">
    <property type="term" value="C:cytoplasm"/>
    <property type="evidence" value="ECO:0007669"/>
    <property type="project" value="UniProtKB-UniRule"/>
</dbReference>
<dbReference type="InterPro" id="IPR001647">
    <property type="entry name" value="HTH_TetR"/>
</dbReference>
<dbReference type="Pfam" id="PF00440">
    <property type="entry name" value="TetR_N"/>
    <property type="match status" value="1"/>
</dbReference>
<evidence type="ECO:0000256" key="2">
    <source>
        <dbReference type="ARBA" id="ARBA00022618"/>
    </source>
</evidence>
<dbReference type="InterPro" id="IPR050109">
    <property type="entry name" value="HTH-type_TetR-like_transc_reg"/>
</dbReference>
<dbReference type="InterPro" id="IPR009057">
    <property type="entry name" value="Homeodomain-like_sf"/>
</dbReference>
<comment type="similarity">
    <text evidence="6">Belongs to the nucleoid occlusion factor SlmA family.</text>
</comment>
<keyword evidence="1 6" id="KW-0963">Cytoplasm</keyword>
<name>A0A4R6UQB5_9GAMM</name>
<keyword evidence="10" id="KW-1185">Reference proteome</keyword>
<evidence type="ECO:0000259" key="8">
    <source>
        <dbReference type="PROSITE" id="PS50977"/>
    </source>
</evidence>
<dbReference type="EMBL" id="SNYM01000004">
    <property type="protein sequence ID" value="TDQ49438.1"/>
    <property type="molecule type" value="Genomic_DNA"/>
</dbReference>
<dbReference type="NCBIfam" id="NF007015">
    <property type="entry name" value="PRK09480.1"/>
    <property type="match status" value="1"/>
</dbReference>
<keyword evidence="4 6" id="KW-0238">DNA-binding</keyword>
<dbReference type="GO" id="GO:0051301">
    <property type="term" value="P:cell division"/>
    <property type="evidence" value="ECO:0007669"/>
    <property type="project" value="UniProtKB-KW"/>
</dbReference>
<accession>A0A4R6UQB5</accession>
<sequence length="206" mass="22789">MANRGQSSRKQQILETLAQMLEQSPGARITTAQLAAALEVSEAALYRQFPSKARMFEGLLDFIEEVIFSRVRVILDEETDAVVRCGKITHLLLTFAARNPGMSRLLLGDALIGEDERLGARVNQIFERLDMQLRQVLREGVLNAQKPLSVDVNGTAGLLLAVVEGRLRQFVRSNFKQSPTAQWDGQWNLLAQGISSNVSARQSALA</sequence>
<comment type="function">
    <text evidence="6">Required for nucleoid occlusion (NO) phenomenon, which prevents Z-ring formation and cell division over the nucleoid. Acts as a DNA-associated cell division inhibitor that binds simultaneously chromosomal DNA and FtsZ, and disrupts the assembly of FtsZ polymers. SlmA-DNA-binding sequences (SBS) are dispersed on non-Ter regions of the chromosome, preventing FtsZ polymerization at these regions.</text>
</comment>
<keyword evidence="5 6" id="KW-0131">Cell cycle</keyword>
<dbReference type="Pfam" id="PF22276">
    <property type="entry name" value="SlmA-like_C"/>
    <property type="match status" value="1"/>
</dbReference>
<dbReference type="GO" id="GO:0000976">
    <property type="term" value="F:transcription cis-regulatory region binding"/>
    <property type="evidence" value="ECO:0007669"/>
    <property type="project" value="TreeGrafter"/>
</dbReference>
<dbReference type="OrthoDB" id="9179041at2"/>
<dbReference type="SUPFAM" id="SSF46689">
    <property type="entry name" value="Homeodomain-like"/>
    <property type="match status" value="1"/>
</dbReference>
<dbReference type="Gene3D" id="1.10.357.10">
    <property type="entry name" value="Tetracycline Repressor, domain 2"/>
    <property type="match status" value="1"/>
</dbReference>
<organism evidence="9 10">
    <name type="scientific">Permianibacter aggregans</name>
    <dbReference type="NCBI Taxonomy" id="1510150"/>
    <lineage>
        <taxon>Bacteria</taxon>
        <taxon>Pseudomonadati</taxon>
        <taxon>Pseudomonadota</taxon>
        <taxon>Gammaproteobacteria</taxon>
        <taxon>Pseudomonadales</taxon>
        <taxon>Pseudomonadaceae</taxon>
        <taxon>Permianibacter</taxon>
    </lineage>
</organism>
<feature type="domain" description="HTH tetR-type" evidence="8">
    <location>
        <begin position="7"/>
        <end position="67"/>
    </location>
</feature>